<dbReference type="InterPro" id="IPR038726">
    <property type="entry name" value="PDDEXK_AddAB-type"/>
</dbReference>
<protein>
    <recommendedName>
        <fullName evidence="2">PD-(D/E)XK endonuclease-like domain-containing protein</fullName>
    </recommendedName>
</protein>
<dbReference type="EMBL" id="LR797483">
    <property type="protein sequence ID" value="CAB4219603.1"/>
    <property type="molecule type" value="Genomic_DNA"/>
</dbReference>
<proteinExistence type="predicted"/>
<gene>
    <name evidence="4" type="ORF">UFOVP1017_17</name>
    <name evidence="5" type="ORF">UFOVP1168_17</name>
    <name evidence="6" type="ORF">UFOVP1617_36</name>
    <name evidence="3" type="ORF">UFOVP511_17</name>
</gene>
<accession>A0A6J5SVR6</accession>
<evidence type="ECO:0000313" key="3">
    <source>
        <dbReference type="EMBL" id="CAB4147188.1"/>
    </source>
</evidence>
<evidence type="ECO:0000256" key="1">
    <source>
        <dbReference type="SAM" id="MobiDB-lite"/>
    </source>
</evidence>
<dbReference type="EMBL" id="LR797116">
    <property type="protein sequence ID" value="CAB4187858.1"/>
    <property type="molecule type" value="Genomic_DNA"/>
</dbReference>
<evidence type="ECO:0000313" key="5">
    <source>
        <dbReference type="EMBL" id="CAB4187858.1"/>
    </source>
</evidence>
<dbReference type="EMBL" id="LR796490">
    <property type="protein sequence ID" value="CAB4147188.1"/>
    <property type="molecule type" value="Genomic_DNA"/>
</dbReference>
<dbReference type="EMBL" id="LR796968">
    <property type="protein sequence ID" value="CAB4178500.1"/>
    <property type="molecule type" value="Genomic_DNA"/>
</dbReference>
<organism evidence="6">
    <name type="scientific">uncultured Caudovirales phage</name>
    <dbReference type="NCBI Taxonomy" id="2100421"/>
    <lineage>
        <taxon>Viruses</taxon>
        <taxon>Duplodnaviria</taxon>
        <taxon>Heunggongvirae</taxon>
        <taxon>Uroviricota</taxon>
        <taxon>Caudoviricetes</taxon>
        <taxon>Peduoviridae</taxon>
        <taxon>Maltschvirus</taxon>
        <taxon>Maltschvirus maltsch</taxon>
    </lineage>
</organism>
<feature type="region of interest" description="Disordered" evidence="1">
    <location>
        <begin position="190"/>
        <end position="219"/>
    </location>
</feature>
<feature type="compositionally biased region" description="Basic and acidic residues" evidence="1">
    <location>
        <begin position="190"/>
        <end position="199"/>
    </location>
</feature>
<sequence>MGRVVFDAEAHTYTWQGRVIPSVTSRIAAAGLLGAGAQFYTPASAARGTRVHLACAEYDHGRATTLPDTESGYLDSYTFWHQMMAPKWSHIEQPQYSVTHDTAGTADRVGVMNGHPLIVDLKTGSPASWHGLQLAMYDLLYDDVPPQQRRRLALYLRKDGRLAQSVEYLDPADYALALNLMKRTDTNGIDRTRAERHVDPQPQTQSGTVEPDDRAGQSR</sequence>
<reference evidence="6" key="1">
    <citation type="submission" date="2020-05" db="EMBL/GenBank/DDBJ databases">
        <authorList>
            <person name="Chiriac C."/>
            <person name="Salcher M."/>
            <person name="Ghai R."/>
            <person name="Kavagutti S V."/>
        </authorList>
    </citation>
    <scope>NUCLEOTIDE SEQUENCE</scope>
</reference>
<dbReference type="Pfam" id="PF12705">
    <property type="entry name" value="PDDEXK_1"/>
    <property type="match status" value="1"/>
</dbReference>
<evidence type="ECO:0000313" key="6">
    <source>
        <dbReference type="EMBL" id="CAB4219603.1"/>
    </source>
</evidence>
<name>A0A6J5SVR6_9CAUD</name>
<evidence type="ECO:0000313" key="4">
    <source>
        <dbReference type="EMBL" id="CAB4178500.1"/>
    </source>
</evidence>
<feature type="domain" description="PD-(D/E)XK endonuclease-like" evidence="2">
    <location>
        <begin position="103"/>
        <end position="203"/>
    </location>
</feature>
<evidence type="ECO:0000259" key="2">
    <source>
        <dbReference type="Pfam" id="PF12705"/>
    </source>
</evidence>